<dbReference type="Proteomes" id="UP000694563">
    <property type="component" value="Chromosome 8"/>
</dbReference>
<reference evidence="12" key="1">
    <citation type="submission" date="2020-10" db="EMBL/GenBank/DDBJ databases">
        <title>Catharus ustulatus (Swainson's thrush) genome, bCatUst1, primary haplotype v2.</title>
        <authorList>
            <person name="Delmore K."/>
            <person name="Vafadar M."/>
            <person name="Formenti G."/>
            <person name="Chow W."/>
            <person name="Pelan S."/>
            <person name="Howe K."/>
            <person name="Rhie A."/>
            <person name="Mountcastle J."/>
            <person name="Haase B."/>
            <person name="Fedrigo O."/>
            <person name="Jarvis E.D."/>
        </authorList>
    </citation>
    <scope>NUCLEOTIDE SEQUENCE [LARGE SCALE GENOMIC DNA]</scope>
</reference>
<dbReference type="AlphaFoldDB" id="A0A8C3V4F4"/>
<dbReference type="PRINTS" id="PR00196">
    <property type="entry name" value="ANNEXIN"/>
</dbReference>
<evidence type="ECO:0000256" key="2">
    <source>
        <dbReference type="ARBA" id="ARBA00022553"/>
    </source>
</evidence>
<dbReference type="InterPro" id="IPR001464">
    <property type="entry name" value="Annexin"/>
</dbReference>
<keyword evidence="3 11" id="KW-0677">Repeat</keyword>
<dbReference type="Pfam" id="PF00191">
    <property type="entry name" value="Annexin"/>
    <property type="match status" value="4"/>
</dbReference>
<dbReference type="InterPro" id="IPR002391">
    <property type="entry name" value="ANX4"/>
</dbReference>
<evidence type="ECO:0000256" key="8">
    <source>
        <dbReference type="ARBA" id="ARBA00023329"/>
    </source>
</evidence>
<dbReference type="InterPro" id="IPR018502">
    <property type="entry name" value="Annexin_repeat"/>
</dbReference>
<evidence type="ECO:0000256" key="5">
    <source>
        <dbReference type="ARBA" id="ARBA00022990"/>
    </source>
</evidence>
<dbReference type="GO" id="GO:0005544">
    <property type="term" value="F:calcium-dependent phospholipid binding"/>
    <property type="evidence" value="ECO:0007669"/>
    <property type="project" value="UniProtKB-KW"/>
</dbReference>
<dbReference type="PANTHER" id="PTHR10502">
    <property type="entry name" value="ANNEXIN"/>
    <property type="match status" value="1"/>
</dbReference>
<comment type="similarity">
    <text evidence="1 11">Belongs to the annexin family.</text>
</comment>
<sequence>MSKIAEILKVRSFHSLLLCNYAQVQQYKMHSFGGTVLHSYMTLPFCFQGTDEQAIINVVANRSNDQRQKIKAAFKTMYGKDLIKDLKSELSGNVEELILALFMPSTYYDAWSLRHAMKGAGTQERVLIEILCTRTNQEIREIVNCYKSEFGRDIEEDIRSDTSGHFERLLISMCQNQTVDYQKAQEDAQRLYQAGEGKLGTDESCFNMVLASRSFPQLKATVEAYSRHTLVELILTIYFIAVQCALNRPAFFAERLYYSMKGAGTDDSTLIRIVVTRSEIDLVQIKQMFTQMYQKTLATMIASDTSGDYRKLLLAIVGQ</sequence>
<evidence type="ECO:0000256" key="10">
    <source>
        <dbReference type="ARBA" id="ARBA00037210"/>
    </source>
</evidence>
<keyword evidence="2" id="KW-0597">Phosphoprotein</keyword>
<dbReference type="GO" id="GO:0055074">
    <property type="term" value="P:calcium ion homeostasis"/>
    <property type="evidence" value="ECO:0007669"/>
    <property type="project" value="UniProtKB-ARBA"/>
</dbReference>
<evidence type="ECO:0000256" key="6">
    <source>
        <dbReference type="ARBA" id="ARBA00023216"/>
    </source>
</evidence>
<comment type="function">
    <text evidence="10">Calcium/phospholipid-binding protein which promotes membrane fusion and is involved in exocytosis.</text>
</comment>
<keyword evidence="8" id="KW-0968">Cytoplasmic vesicle</keyword>
<proteinExistence type="inferred from homology"/>
<accession>A0A8C3V4F4</accession>
<protein>
    <recommendedName>
        <fullName evidence="11">Annexin</fullName>
    </recommendedName>
</protein>
<comment type="subcellular location">
    <subcellularLocation>
        <location evidence="9">Zymogen granule membrane</location>
        <topology evidence="9">Peripheral membrane protein</topology>
    </subcellularLocation>
</comment>
<evidence type="ECO:0000256" key="7">
    <source>
        <dbReference type="ARBA" id="ARBA00023302"/>
    </source>
</evidence>
<keyword evidence="13" id="KW-1185">Reference proteome</keyword>
<dbReference type="GO" id="GO:0034704">
    <property type="term" value="C:calcium channel complex"/>
    <property type="evidence" value="ECO:0007669"/>
    <property type="project" value="UniProtKB-ARBA"/>
</dbReference>
<dbReference type="GO" id="GO:0005634">
    <property type="term" value="C:nucleus"/>
    <property type="evidence" value="ECO:0007669"/>
    <property type="project" value="UniProtKB-SubCell"/>
</dbReference>
<dbReference type="SUPFAM" id="SSF47874">
    <property type="entry name" value="Annexin"/>
    <property type="match status" value="1"/>
</dbReference>
<evidence type="ECO:0000313" key="13">
    <source>
        <dbReference type="Proteomes" id="UP000694563"/>
    </source>
</evidence>
<reference evidence="12" key="2">
    <citation type="submission" date="2025-08" db="UniProtKB">
        <authorList>
            <consortium name="Ensembl"/>
        </authorList>
    </citation>
    <scope>IDENTIFICATION</scope>
</reference>
<evidence type="ECO:0000256" key="1">
    <source>
        <dbReference type="ARBA" id="ARBA00007831"/>
    </source>
</evidence>
<evidence type="ECO:0000256" key="9">
    <source>
        <dbReference type="ARBA" id="ARBA00024321"/>
    </source>
</evidence>
<keyword evidence="5" id="KW-0007">Acetylation</keyword>
<dbReference type="GO" id="GO:0005509">
    <property type="term" value="F:calcium ion binding"/>
    <property type="evidence" value="ECO:0007669"/>
    <property type="project" value="InterPro"/>
</dbReference>
<dbReference type="InterPro" id="IPR018252">
    <property type="entry name" value="Annexin_repeat_CS"/>
</dbReference>
<comment type="domain">
    <text evidence="11">A pair of annexin repeats may form one binding site for calcium and phospholipid.</text>
</comment>
<evidence type="ECO:0000313" key="12">
    <source>
        <dbReference type="Ensembl" id="ENSCUSP00005025579.1"/>
    </source>
</evidence>
<keyword evidence="6 11" id="KW-0041">Annexin</keyword>
<evidence type="ECO:0000256" key="3">
    <source>
        <dbReference type="ARBA" id="ARBA00022737"/>
    </source>
</evidence>
<dbReference type="GO" id="GO:0016323">
    <property type="term" value="C:basolateral plasma membrane"/>
    <property type="evidence" value="ECO:0007669"/>
    <property type="project" value="UniProtKB-SubCell"/>
</dbReference>
<dbReference type="Gene3D" id="1.10.220.10">
    <property type="entry name" value="Annexin"/>
    <property type="match status" value="4"/>
</dbReference>
<dbReference type="SMART" id="SM00335">
    <property type="entry name" value="ANX"/>
    <property type="match status" value="4"/>
</dbReference>
<dbReference type="GO" id="GO:0009888">
    <property type="term" value="P:tissue development"/>
    <property type="evidence" value="ECO:0007669"/>
    <property type="project" value="UniProtKB-ARBA"/>
</dbReference>
<dbReference type="GO" id="GO:0019834">
    <property type="term" value="F:phospholipase A2 inhibitor activity"/>
    <property type="evidence" value="ECO:0007669"/>
    <property type="project" value="UniProtKB-KW"/>
</dbReference>
<evidence type="ECO:0000256" key="11">
    <source>
        <dbReference type="RuleBase" id="RU003540"/>
    </source>
</evidence>
<reference evidence="12" key="3">
    <citation type="submission" date="2025-09" db="UniProtKB">
        <authorList>
            <consortium name="Ensembl"/>
        </authorList>
    </citation>
    <scope>IDENTIFICATION</scope>
</reference>
<dbReference type="GO" id="GO:0042589">
    <property type="term" value="C:zymogen granule membrane"/>
    <property type="evidence" value="ECO:0007669"/>
    <property type="project" value="UniProtKB-SubCell"/>
</dbReference>
<dbReference type="PANTHER" id="PTHR10502:SF239">
    <property type="entry name" value="ANNEXIN A7"/>
    <property type="match status" value="1"/>
</dbReference>
<dbReference type="GO" id="GO:0005929">
    <property type="term" value="C:cilium"/>
    <property type="evidence" value="ECO:0007669"/>
    <property type="project" value="UniProtKB-SubCell"/>
</dbReference>
<dbReference type="InterPro" id="IPR037104">
    <property type="entry name" value="Annexin_sf"/>
</dbReference>
<name>A0A8C3V4F4_CATUS</name>
<evidence type="ECO:0000256" key="4">
    <source>
        <dbReference type="ARBA" id="ARBA00022837"/>
    </source>
</evidence>
<dbReference type="GO" id="GO:0001786">
    <property type="term" value="F:phosphatidylserine binding"/>
    <property type="evidence" value="ECO:0007669"/>
    <property type="project" value="TreeGrafter"/>
</dbReference>
<dbReference type="PROSITE" id="PS51897">
    <property type="entry name" value="ANNEXIN_2"/>
    <property type="match status" value="3"/>
</dbReference>
<dbReference type="PRINTS" id="PR00200">
    <property type="entry name" value="ANNEXINIV"/>
</dbReference>
<dbReference type="GO" id="GO:0048513">
    <property type="term" value="P:animal organ development"/>
    <property type="evidence" value="ECO:0007669"/>
    <property type="project" value="UniProtKB-ARBA"/>
</dbReference>
<organism evidence="12 13">
    <name type="scientific">Catharus ustulatus</name>
    <name type="common">Russet-backed thrush</name>
    <name type="synonym">Hylocichla ustulatus</name>
    <dbReference type="NCBI Taxonomy" id="91951"/>
    <lineage>
        <taxon>Eukaryota</taxon>
        <taxon>Metazoa</taxon>
        <taxon>Chordata</taxon>
        <taxon>Craniata</taxon>
        <taxon>Vertebrata</taxon>
        <taxon>Euteleostomi</taxon>
        <taxon>Archelosauria</taxon>
        <taxon>Archosauria</taxon>
        <taxon>Dinosauria</taxon>
        <taxon>Saurischia</taxon>
        <taxon>Theropoda</taxon>
        <taxon>Coelurosauria</taxon>
        <taxon>Aves</taxon>
        <taxon>Neognathae</taxon>
        <taxon>Neoaves</taxon>
        <taxon>Telluraves</taxon>
        <taxon>Australaves</taxon>
        <taxon>Passeriformes</taxon>
        <taxon>Turdidae</taxon>
        <taxon>Catharus</taxon>
    </lineage>
</organism>
<dbReference type="GO" id="GO:0030154">
    <property type="term" value="P:cell differentiation"/>
    <property type="evidence" value="ECO:0007669"/>
    <property type="project" value="UniProtKB-ARBA"/>
</dbReference>
<keyword evidence="7 11" id="KW-0111">Calcium/phospholipid-binding</keyword>
<dbReference type="PROSITE" id="PS00223">
    <property type="entry name" value="ANNEXIN_1"/>
    <property type="match status" value="3"/>
</dbReference>
<keyword evidence="4 11" id="KW-0106">Calcium</keyword>
<gene>
    <name evidence="12" type="primary">ANXA7</name>
</gene>
<dbReference type="Ensembl" id="ENSCUST00005026490.1">
    <property type="protein sequence ID" value="ENSCUSP00005025579.1"/>
    <property type="gene ID" value="ENSCUSG00005015847.1"/>
</dbReference>
<dbReference type="GO" id="GO:0005262">
    <property type="term" value="F:calcium channel activity"/>
    <property type="evidence" value="ECO:0007669"/>
    <property type="project" value="UniProtKB-ARBA"/>
</dbReference>